<dbReference type="InterPro" id="IPR042529">
    <property type="entry name" value="IF_2B-like_C"/>
</dbReference>
<comment type="caution">
    <text evidence="10">The sequence shown here is derived from an EMBL/GenBank/DDBJ whole genome shotgun (WGS) entry which is preliminary data.</text>
</comment>
<keyword evidence="5" id="KW-0648">Protein biosynthesis</keyword>
<dbReference type="GO" id="GO:0003743">
    <property type="term" value="F:translation initiation factor activity"/>
    <property type="evidence" value="ECO:0007669"/>
    <property type="project" value="UniProtKB-KW"/>
</dbReference>
<dbReference type="EMBL" id="JALNTZ010004002">
    <property type="protein sequence ID" value="KAJ3615619.1"/>
    <property type="molecule type" value="Genomic_DNA"/>
</dbReference>
<comment type="subcellular location">
    <subcellularLocation>
        <location evidence="1">Cytoplasm</location>
        <location evidence="1">Cytosol</location>
    </subcellularLocation>
</comment>
<dbReference type="GO" id="GO:0005085">
    <property type="term" value="F:guanyl-nucleotide exchange factor activity"/>
    <property type="evidence" value="ECO:0007669"/>
    <property type="project" value="TreeGrafter"/>
</dbReference>
<dbReference type="InterPro" id="IPR000649">
    <property type="entry name" value="IF-2B-related"/>
</dbReference>
<gene>
    <name evidence="10" type="ORF">Zmor_016278</name>
</gene>
<evidence type="ECO:0000256" key="7">
    <source>
        <dbReference type="ARBA" id="ARBA00044228"/>
    </source>
</evidence>
<sequence>MSRVNKVIIGAHSVMADGGIMAASGTYSVAQAAHHFSIPIIVCAAIYKLTPRYPTCDTDELNVLVSPSDSLPYAGVLDSVKVYTPADDYVPPKLIELLITNYGGYAPSYIYRLLREYYHPDDMFD</sequence>
<accession>A0AA38HG12</accession>
<dbReference type="PANTHER" id="PTHR45859">
    <property type="entry name" value="TRANSLATION INITIATION FACTOR EIF-2B SUBUNIT BETA"/>
    <property type="match status" value="1"/>
</dbReference>
<dbReference type="InterPro" id="IPR037171">
    <property type="entry name" value="NagB/RpiA_transferase-like"/>
</dbReference>
<dbReference type="InterPro" id="IPR051855">
    <property type="entry name" value="eIF2B_beta_subunit"/>
</dbReference>
<evidence type="ECO:0000256" key="2">
    <source>
        <dbReference type="ARBA" id="ARBA00007251"/>
    </source>
</evidence>
<evidence type="ECO:0000256" key="1">
    <source>
        <dbReference type="ARBA" id="ARBA00004514"/>
    </source>
</evidence>
<dbReference type="Gene3D" id="3.40.50.10470">
    <property type="entry name" value="Translation initiation factor eif-2b, domain 2"/>
    <property type="match status" value="1"/>
</dbReference>
<dbReference type="SUPFAM" id="SSF100950">
    <property type="entry name" value="NagB/RpiA/CoA transferase-like"/>
    <property type="match status" value="1"/>
</dbReference>
<proteinExistence type="inferred from homology"/>
<dbReference type="AlphaFoldDB" id="A0AA38HG12"/>
<dbReference type="GO" id="GO:0005829">
    <property type="term" value="C:cytosol"/>
    <property type="evidence" value="ECO:0007669"/>
    <property type="project" value="UniProtKB-SubCell"/>
</dbReference>
<evidence type="ECO:0000256" key="5">
    <source>
        <dbReference type="ARBA" id="ARBA00022917"/>
    </source>
</evidence>
<dbReference type="PANTHER" id="PTHR45859:SF1">
    <property type="entry name" value="TRANSLATION INITIATION FACTOR EIF-2B SUBUNIT BETA"/>
    <property type="match status" value="1"/>
</dbReference>
<evidence type="ECO:0000313" key="11">
    <source>
        <dbReference type="Proteomes" id="UP001168821"/>
    </source>
</evidence>
<evidence type="ECO:0000256" key="4">
    <source>
        <dbReference type="ARBA" id="ARBA00022540"/>
    </source>
</evidence>
<name>A0AA38HG12_9CUCU</name>
<evidence type="ECO:0000256" key="8">
    <source>
        <dbReference type="ARBA" id="ARBA00046432"/>
    </source>
</evidence>
<organism evidence="10 11">
    <name type="scientific">Zophobas morio</name>
    <dbReference type="NCBI Taxonomy" id="2755281"/>
    <lineage>
        <taxon>Eukaryota</taxon>
        <taxon>Metazoa</taxon>
        <taxon>Ecdysozoa</taxon>
        <taxon>Arthropoda</taxon>
        <taxon>Hexapoda</taxon>
        <taxon>Insecta</taxon>
        <taxon>Pterygota</taxon>
        <taxon>Neoptera</taxon>
        <taxon>Endopterygota</taxon>
        <taxon>Coleoptera</taxon>
        <taxon>Polyphaga</taxon>
        <taxon>Cucujiformia</taxon>
        <taxon>Tenebrionidae</taxon>
        <taxon>Zophobas</taxon>
    </lineage>
</organism>
<comment type="subunit">
    <text evidence="8">Component of the translation initiation factor 2B (eIF2B) complex which is a heterodecamer of two sets of five different subunits: alpha, beta, gamma, delta and epsilon. Subunits alpha, beta and delta comprise a regulatory subcomplex and subunits epsilon and gamma comprise a catalytic subcomplex. Within the complex, the hexameric regulatory complex resides at the center, with the two heterodimeric catalytic subcomplexes bound on opposite sides.</text>
</comment>
<reference evidence="10" key="1">
    <citation type="journal article" date="2023" name="G3 (Bethesda)">
        <title>Whole genome assemblies of Zophobas morio and Tenebrio molitor.</title>
        <authorList>
            <person name="Kaur S."/>
            <person name="Stinson S.A."/>
            <person name="diCenzo G.C."/>
        </authorList>
    </citation>
    <scope>NUCLEOTIDE SEQUENCE</scope>
    <source>
        <strain evidence="10">QUZm001</strain>
    </source>
</reference>
<evidence type="ECO:0000256" key="6">
    <source>
        <dbReference type="ARBA" id="ARBA00044122"/>
    </source>
</evidence>
<evidence type="ECO:0000256" key="9">
    <source>
        <dbReference type="RuleBase" id="RU003814"/>
    </source>
</evidence>
<protein>
    <recommendedName>
        <fullName evidence="6">Translation initiation factor eIF2B subunit beta</fullName>
    </recommendedName>
    <alternativeName>
        <fullName evidence="7">eIF2B GDP-GTP exchange factor subunit beta</fullName>
    </alternativeName>
</protein>
<keyword evidence="4" id="KW-0396">Initiation factor</keyword>
<dbReference type="Pfam" id="PF01008">
    <property type="entry name" value="IF-2B"/>
    <property type="match status" value="1"/>
</dbReference>
<dbReference type="Proteomes" id="UP001168821">
    <property type="component" value="Unassembled WGS sequence"/>
</dbReference>
<keyword evidence="3" id="KW-0963">Cytoplasm</keyword>
<dbReference type="GO" id="GO:0005851">
    <property type="term" value="C:eukaryotic translation initiation factor 2B complex"/>
    <property type="evidence" value="ECO:0007669"/>
    <property type="project" value="TreeGrafter"/>
</dbReference>
<keyword evidence="11" id="KW-1185">Reference proteome</keyword>
<comment type="similarity">
    <text evidence="2 9">Belongs to the eIF-2B alpha/beta/delta subunits family.</text>
</comment>
<evidence type="ECO:0000313" key="10">
    <source>
        <dbReference type="EMBL" id="KAJ3615619.1"/>
    </source>
</evidence>
<evidence type="ECO:0000256" key="3">
    <source>
        <dbReference type="ARBA" id="ARBA00022490"/>
    </source>
</evidence>